<dbReference type="KEGG" id="cpo:COPRO5265_1067"/>
<evidence type="ECO:0000256" key="5">
    <source>
        <dbReference type="ARBA" id="ARBA00022842"/>
    </source>
</evidence>
<protein>
    <recommendedName>
        <fullName evidence="7">Glycosyltransferase 2-like domain-containing protein</fullName>
    </recommendedName>
</protein>
<evidence type="ECO:0000256" key="1">
    <source>
        <dbReference type="ARBA" id="ARBA00001946"/>
    </source>
</evidence>
<proteinExistence type="inferred from homology"/>
<dbReference type="GO" id="GO:0016757">
    <property type="term" value="F:glycosyltransferase activity"/>
    <property type="evidence" value="ECO:0007669"/>
    <property type="project" value="UniProtKB-KW"/>
</dbReference>
<dbReference type="CAZy" id="GT81">
    <property type="family name" value="Glycosyltransferase Family 81"/>
</dbReference>
<dbReference type="AlphaFoldDB" id="B5Y9D0"/>
<dbReference type="PANTHER" id="PTHR48090:SF10">
    <property type="entry name" value="GLUCOSYL-3-PHOSPHOGLYCERATE SYNTHASE"/>
    <property type="match status" value="1"/>
</dbReference>
<reference evidence="8 9" key="2">
    <citation type="journal article" date="2014" name="Genome Announc.">
        <title>Complete Genome Sequence of Coprothermobacter proteolyticus DSM 5265.</title>
        <authorList>
            <person name="Alexiev A."/>
            <person name="Coil D.A."/>
            <person name="Badger J.H."/>
            <person name="Enticknap J."/>
            <person name="Ward N."/>
            <person name="Robb F.T."/>
            <person name="Eisen J.A."/>
        </authorList>
    </citation>
    <scope>NUCLEOTIDE SEQUENCE [LARGE SCALE GENOMIC DNA]</scope>
    <source>
        <strain evidence="9">ATCC 35245 / DSM 5265 / OCM 4 / BT</strain>
    </source>
</reference>
<organism evidence="8 9">
    <name type="scientific">Coprothermobacter proteolyticus (strain ATCC 35245 / DSM 5265 / OCM 4 / BT)</name>
    <dbReference type="NCBI Taxonomy" id="309798"/>
    <lineage>
        <taxon>Bacteria</taxon>
        <taxon>Pseudomonadati</taxon>
        <taxon>Coprothermobacterota</taxon>
        <taxon>Coprothermobacteria</taxon>
        <taxon>Coprothermobacterales</taxon>
        <taxon>Coprothermobacteraceae</taxon>
        <taxon>Coprothermobacter</taxon>
    </lineage>
</organism>
<reference evidence="9" key="1">
    <citation type="submission" date="2008-08" db="EMBL/GenBank/DDBJ databases">
        <title>The complete genome sequence of Coprothermobacter proteolyticus strain ATCC 5245 / DSM 5265 / BT.</title>
        <authorList>
            <person name="Dodson R.J."/>
            <person name="Durkin A.S."/>
            <person name="Wu M."/>
            <person name="Eisen J."/>
            <person name="Sutton G."/>
        </authorList>
    </citation>
    <scope>NUCLEOTIDE SEQUENCE [LARGE SCALE GENOMIC DNA]</scope>
    <source>
        <strain evidence="9">ATCC 35245 / DSM 5265 / OCM 4 / BT</strain>
    </source>
</reference>
<comment type="similarity">
    <text evidence="2">Belongs to the glycosyltransferase 2 family.</text>
</comment>
<feature type="region of interest" description="Disordered" evidence="6">
    <location>
        <begin position="531"/>
        <end position="556"/>
    </location>
</feature>
<dbReference type="PANTHER" id="PTHR48090">
    <property type="entry name" value="UNDECAPRENYL-PHOSPHATE 4-DEOXY-4-FORMAMIDO-L-ARABINOSE TRANSFERASE-RELATED"/>
    <property type="match status" value="1"/>
</dbReference>
<dbReference type="HOGENOM" id="CLU_489766_0_0_9"/>
<dbReference type="EMBL" id="CP001145">
    <property type="protein sequence ID" value="ACI17446.1"/>
    <property type="molecule type" value="Genomic_DNA"/>
</dbReference>
<evidence type="ECO:0000313" key="9">
    <source>
        <dbReference type="Proteomes" id="UP000001732"/>
    </source>
</evidence>
<keyword evidence="9" id="KW-1185">Reference proteome</keyword>
<dbReference type="STRING" id="309798.COPRO5265_1067"/>
<comment type="cofactor">
    <cofactor evidence="1">
        <name>Mg(2+)</name>
        <dbReference type="ChEBI" id="CHEBI:18420"/>
    </cofactor>
</comment>
<evidence type="ECO:0000256" key="3">
    <source>
        <dbReference type="ARBA" id="ARBA00022676"/>
    </source>
</evidence>
<keyword evidence="4" id="KW-0808">Transferase</keyword>
<dbReference type="InterPro" id="IPR050256">
    <property type="entry name" value="Glycosyltransferase_2"/>
</dbReference>
<feature type="compositionally biased region" description="Polar residues" evidence="6">
    <location>
        <begin position="531"/>
        <end position="550"/>
    </location>
</feature>
<evidence type="ECO:0000313" key="8">
    <source>
        <dbReference type="EMBL" id="ACI17446.1"/>
    </source>
</evidence>
<evidence type="ECO:0000256" key="2">
    <source>
        <dbReference type="ARBA" id="ARBA00006739"/>
    </source>
</evidence>
<evidence type="ECO:0000256" key="4">
    <source>
        <dbReference type="ARBA" id="ARBA00022679"/>
    </source>
</evidence>
<dbReference type="Proteomes" id="UP000001732">
    <property type="component" value="Chromosome"/>
</dbReference>
<evidence type="ECO:0000256" key="6">
    <source>
        <dbReference type="SAM" id="MobiDB-lite"/>
    </source>
</evidence>
<dbReference type="CDD" id="cd04179">
    <property type="entry name" value="DPM_DPG-synthase_like"/>
    <property type="match status" value="1"/>
</dbReference>
<keyword evidence="3" id="KW-0328">Glycosyltransferase</keyword>
<keyword evidence="5" id="KW-0460">Magnesium</keyword>
<dbReference type="Pfam" id="PF00535">
    <property type="entry name" value="Glycos_transf_2"/>
    <property type="match status" value="1"/>
</dbReference>
<gene>
    <name evidence="8" type="ordered locus">COPRO5265_1067</name>
</gene>
<feature type="domain" description="Glycosyltransferase 2-like" evidence="7">
    <location>
        <begin position="254"/>
        <end position="348"/>
    </location>
</feature>
<evidence type="ECO:0000259" key="7">
    <source>
        <dbReference type="Pfam" id="PF00535"/>
    </source>
</evidence>
<dbReference type="InterPro" id="IPR001173">
    <property type="entry name" value="Glyco_trans_2-like"/>
</dbReference>
<dbReference type="SUPFAM" id="SSF53448">
    <property type="entry name" value="Nucleotide-diphospho-sugar transferases"/>
    <property type="match status" value="1"/>
</dbReference>
<dbReference type="OrthoDB" id="9810303at2"/>
<dbReference type="Gene3D" id="3.90.550.10">
    <property type="entry name" value="Spore Coat Polysaccharide Biosynthesis Protein SpsA, Chain A"/>
    <property type="match status" value="1"/>
</dbReference>
<dbReference type="eggNOG" id="COG1215">
    <property type="taxonomic scope" value="Bacteria"/>
</dbReference>
<name>B5Y9D0_COPPD</name>
<dbReference type="NCBIfam" id="NF010496">
    <property type="entry name" value="PRK13915.1"/>
    <property type="match status" value="1"/>
</dbReference>
<accession>B5Y9D0</accession>
<dbReference type="RefSeq" id="WP_012544098.1">
    <property type="nucleotide sequence ID" value="NC_011295.1"/>
</dbReference>
<sequence>MIYVSQRKPNKTLKNFFYNLSPKKEIKRVNTPQEAVDLLSKKVDSYVCVDLLTTNLDVQTLNALMENSDNLLLLGLHSMRQKKKVGIFSRGRANIALFDTVGTALQEAGLVKNAKLINLYKPQTTEITEDDITFDRSLQQDELEEINFIPLSSEDAAVAIMEQLPKLDLAILGLPYPMNTEHFLWHLVERIKNGNGGTDFILVRQRMQKPKQRPHRVETEDPTTVFVRNTFPKASFNKEWIRQRKNERKQRIAVVIPAFNEEETIAEVVQCYLPLKKEGILDRIVVIDNDSTDATFNIARQAGAEVFRSGEIHPELGAFRGKGEALWKSLFVLSNIDIVAFLDADIKNPTEDMVLGTIGPLVLRRDIQLVKGYFNRGGPEDKNLKSGGGRVTEILVRPLLSMEMPELLFLFQPLSGFTAARTSLLRSIPFYTGYGIEIGFLIHTAKKFGVSAIAQSDVGWIVHRNQRIEALTRMSTEVLQAFHDATETAQVETVELKTSLLYALLSSEKYSLLKRNITQLRRPPVNTLLKSLSSEPNKAYTDSPNASAPDNTRKDS</sequence>
<dbReference type="InterPro" id="IPR029044">
    <property type="entry name" value="Nucleotide-diphossugar_trans"/>
</dbReference>